<dbReference type="PRINTS" id="PR00607">
    <property type="entry name" value="CYTCHROMECIE"/>
</dbReference>
<name>A0ABS8W6P5_9GAMM</name>
<dbReference type="PANTHER" id="PTHR40942:SF4">
    <property type="entry name" value="CYTOCHROME C5"/>
    <property type="match status" value="1"/>
</dbReference>
<keyword evidence="3 6" id="KW-0479">Metal-binding</keyword>
<keyword evidence="2 6" id="KW-0349">Heme</keyword>
<evidence type="ECO:0000313" key="10">
    <source>
        <dbReference type="Proteomes" id="UP001201273"/>
    </source>
</evidence>
<keyword evidence="7" id="KW-0732">Signal</keyword>
<keyword evidence="5 6" id="KW-0408">Iron</keyword>
<evidence type="ECO:0000256" key="7">
    <source>
        <dbReference type="SAM" id="SignalP"/>
    </source>
</evidence>
<protein>
    <submittedName>
        <fullName evidence="9">Cytochrome c5 family protein</fullName>
    </submittedName>
</protein>
<evidence type="ECO:0000256" key="1">
    <source>
        <dbReference type="ARBA" id="ARBA00022448"/>
    </source>
</evidence>
<feature type="chain" id="PRO_5046190568" evidence="7">
    <location>
        <begin position="34"/>
        <end position="150"/>
    </location>
</feature>
<dbReference type="PANTHER" id="PTHR40942">
    <property type="match status" value="1"/>
</dbReference>
<feature type="domain" description="Cytochrome c" evidence="8">
    <location>
        <begin position="70"/>
        <end position="150"/>
    </location>
</feature>
<dbReference type="Proteomes" id="UP001201273">
    <property type="component" value="Unassembled WGS sequence"/>
</dbReference>
<keyword evidence="10" id="KW-1185">Reference proteome</keyword>
<dbReference type="SUPFAM" id="SSF46626">
    <property type="entry name" value="Cytochrome c"/>
    <property type="match status" value="1"/>
</dbReference>
<evidence type="ECO:0000256" key="6">
    <source>
        <dbReference type="PROSITE-ProRule" id="PRU00433"/>
    </source>
</evidence>
<evidence type="ECO:0000259" key="8">
    <source>
        <dbReference type="PROSITE" id="PS51007"/>
    </source>
</evidence>
<evidence type="ECO:0000256" key="2">
    <source>
        <dbReference type="ARBA" id="ARBA00022617"/>
    </source>
</evidence>
<gene>
    <name evidence="9" type="ORF">K6Y31_04280</name>
</gene>
<dbReference type="EMBL" id="JAIMJA010000003">
    <property type="protein sequence ID" value="MCE2594032.1"/>
    <property type="molecule type" value="Genomic_DNA"/>
</dbReference>
<dbReference type="Pfam" id="PF13442">
    <property type="entry name" value="Cytochrome_CBB3"/>
    <property type="match status" value="1"/>
</dbReference>
<proteinExistence type="predicted"/>
<evidence type="ECO:0000256" key="3">
    <source>
        <dbReference type="ARBA" id="ARBA00022723"/>
    </source>
</evidence>
<comment type="caution">
    <text evidence="9">The sequence shown here is derived from an EMBL/GenBank/DDBJ whole genome shotgun (WGS) entry which is preliminary data.</text>
</comment>
<dbReference type="InterPro" id="IPR009056">
    <property type="entry name" value="Cyt_c-like_dom"/>
</dbReference>
<sequence>MQLEQTVSKFQQLFTLRQIAVASLALLSSMAFAADMSDEAIAERIKPVGDVYLDGELPDVAPATEAVADAGPRDGATIYNTKCMACHATGAAGAPVKGDASAWSARIAQGNETLYTHAINGFNAMPAKGTCMDCSDDEIKAAVDFIISGL</sequence>
<dbReference type="InterPro" id="IPR036909">
    <property type="entry name" value="Cyt_c-like_dom_sf"/>
</dbReference>
<accession>A0ABS8W6P5</accession>
<organism evidence="9 10">
    <name type="scientific">Motilimonas cestriensis</name>
    <dbReference type="NCBI Taxonomy" id="2742685"/>
    <lineage>
        <taxon>Bacteria</taxon>
        <taxon>Pseudomonadati</taxon>
        <taxon>Pseudomonadota</taxon>
        <taxon>Gammaproteobacteria</taxon>
        <taxon>Alteromonadales</taxon>
        <taxon>Alteromonadales genera incertae sedis</taxon>
        <taxon>Motilimonas</taxon>
    </lineage>
</organism>
<reference evidence="9 10" key="1">
    <citation type="journal article" date="2022" name="Environ. Microbiol. Rep.">
        <title>Eco-phylogenetic analyses reveal divergent evolution of vitamin B12 metabolism in the marine bacterial family 'Psychromonadaceae'.</title>
        <authorList>
            <person name="Jin X."/>
            <person name="Yang Y."/>
            <person name="Cao H."/>
            <person name="Gao B."/>
            <person name="Zhao Z."/>
        </authorList>
    </citation>
    <scope>NUCLEOTIDE SEQUENCE [LARGE SCALE GENOMIC DNA]</scope>
    <source>
        <strain evidence="9 10">MKS20</strain>
    </source>
</reference>
<dbReference type="PROSITE" id="PS51007">
    <property type="entry name" value="CYTC"/>
    <property type="match status" value="1"/>
</dbReference>
<keyword evidence="1" id="KW-0813">Transport</keyword>
<feature type="signal peptide" evidence="7">
    <location>
        <begin position="1"/>
        <end position="33"/>
    </location>
</feature>
<dbReference type="Gene3D" id="1.10.760.10">
    <property type="entry name" value="Cytochrome c-like domain"/>
    <property type="match status" value="1"/>
</dbReference>
<dbReference type="InterPro" id="IPR002323">
    <property type="entry name" value="Cyt_CIE"/>
</dbReference>
<evidence type="ECO:0000313" key="9">
    <source>
        <dbReference type="EMBL" id="MCE2594032.1"/>
    </source>
</evidence>
<evidence type="ECO:0000256" key="5">
    <source>
        <dbReference type="ARBA" id="ARBA00023004"/>
    </source>
</evidence>
<evidence type="ECO:0000256" key="4">
    <source>
        <dbReference type="ARBA" id="ARBA00022982"/>
    </source>
</evidence>
<keyword evidence="4" id="KW-0249">Electron transport</keyword>